<sequence>MAFLSFVLRRARRRWQILLTLGLGAVLTTALLASGPLLGDTVTEMGLDLTFQSSGVADGNLRLAASARVGQVGLQALDSEIQAMLRTALGGHLDRVARSIESRWMFPWVGGQLEPDQPVNLCSYQGI</sequence>
<dbReference type="EMBL" id="BARS01039185">
    <property type="protein sequence ID" value="GAG16154.1"/>
    <property type="molecule type" value="Genomic_DNA"/>
</dbReference>
<feature type="non-terminal residue" evidence="1">
    <location>
        <position position="127"/>
    </location>
</feature>
<reference evidence="1" key="1">
    <citation type="journal article" date="2014" name="Front. Microbiol.">
        <title>High frequency of phylogenetically diverse reductive dehalogenase-homologous genes in deep subseafloor sedimentary metagenomes.</title>
        <authorList>
            <person name="Kawai M."/>
            <person name="Futagami T."/>
            <person name="Toyoda A."/>
            <person name="Takaki Y."/>
            <person name="Nishi S."/>
            <person name="Hori S."/>
            <person name="Arai W."/>
            <person name="Tsubouchi T."/>
            <person name="Morono Y."/>
            <person name="Uchiyama I."/>
            <person name="Ito T."/>
            <person name="Fujiyama A."/>
            <person name="Inagaki F."/>
            <person name="Takami H."/>
        </authorList>
    </citation>
    <scope>NUCLEOTIDE SEQUENCE</scope>
    <source>
        <strain evidence="1">Expedition CK06-06</strain>
    </source>
</reference>
<name>X0VDC3_9ZZZZ</name>
<evidence type="ECO:0000313" key="1">
    <source>
        <dbReference type="EMBL" id="GAG16154.1"/>
    </source>
</evidence>
<comment type="caution">
    <text evidence="1">The sequence shown here is derived from an EMBL/GenBank/DDBJ whole genome shotgun (WGS) entry which is preliminary data.</text>
</comment>
<dbReference type="AlphaFoldDB" id="X0VDC3"/>
<gene>
    <name evidence="1" type="ORF">S01H1_59871</name>
</gene>
<accession>X0VDC3</accession>
<protein>
    <submittedName>
        <fullName evidence="1">Uncharacterized protein</fullName>
    </submittedName>
</protein>
<proteinExistence type="predicted"/>
<organism evidence="1">
    <name type="scientific">marine sediment metagenome</name>
    <dbReference type="NCBI Taxonomy" id="412755"/>
    <lineage>
        <taxon>unclassified sequences</taxon>
        <taxon>metagenomes</taxon>
        <taxon>ecological metagenomes</taxon>
    </lineage>
</organism>